<keyword evidence="3 10" id="KW-0328">Glycosyltransferase</keyword>
<organism evidence="10 11">
    <name type="scientific">Coprobacter tertius</name>
    <dbReference type="NCBI Taxonomy" id="2944915"/>
    <lineage>
        <taxon>Bacteria</taxon>
        <taxon>Pseudomonadati</taxon>
        <taxon>Bacteroidota</taxon>
        <taxon>Bacteroidia</taxon>
        <taxon>Bacteroidales</taxon>
        <taxon>Barnesiellaceae</taxon>
        <taxon>Coprobacter</taxon>
    </lineage>
</organism>
<dbReference type="EC" id="2.4.-.-" evidence="10"/>
<dbReference type="InterPro" id="IPR038731">
    <property type="entry name" value="RgtA/B/C-like"/>
</dbReference>
<keyword evidence="11" id="KW-1185">Reference proteome</keyword>
<evidence type="ECO:0000259" key="9">
    <source>
        <dbReference type="Pfam" id="PF13231"/>
    </source>
</evidence>
<comment type="subcellular location">
    <subcellularLocation>
        <location evidence="1">Cell membrane</location>
        <topology evidence="1">Multi-pass membrane protein</topology>
    </subcellularLocation>
</comment>
<keyword evidence="6 8" id="KW-1133">Transmembrane helix</keyword>
<keyword evidence="7 8" id="KW-0472">Membrane</keyword>
<sequence length="434" mass="49375">MSSYLFLPVFFAVAYYTYKGWIKISRRTFIFNLFIVSLFIRICSVFILVTILNHYIGIPFLSYKDDYNYHNAALEILNRWKVFGMGFYSDIFFSTGSYSGFPNFSAFLMNIFGESIYVPRIGNAVVSSFTCVIAYKICRTYADESSSRLVGILFMVSPLVFVYSSLQLKDTLLLFFILLAIKANINLFYNRKILTSIILVSLSYFSMIFIRPATIVPIVGAYLLVYAYYSKRMKKSSTKIIFLILTITLLIYGWNYISNVGGIESTDVYFGSRLESMQTRTISSSDAKISNLGVAEILGAPLYLLMGIFLPSPLIVDLPDAETINYDSFAMVMHLSLLPLLVVAILYTLKYRKTMLVPMYILMIFILLKIGQANSLLTIFSPRQSLGTLMSMYLLLPVYFTGSRKIKLQRAVFALSILITIVYAGIRLYTRGLI</sequence>
<feature type="transmembrane region" description="Helical" evidence="8">
    <location>
        <begin position="386"/>
        <end position="402"/>
    </location>
</feature>
<evidence type="ECO:0000256" key="6">
    <source>
        <dbReference type="ARBA" id="ARBA00022989"/>
    </source>
</evidence>
<feature type="domain" description="Glycosyltransferase RgtA/B/C/D-like" evidence="9">
    <location>
        <begin position="104"/>
        <end position="251"/>
    </location>
</feature>
<evidence type="ECO:0000256" key="3">
    <source>
        <dbReference type="ARBA" id="ARBA00022676"/>
    </source>
</evidence>
<proteinExistence type="predicted"/>
<dbReference type="RefSeq" id="WP_255028396.1">
    <property type="nucleotide sequence ID" value="NZ_JANDHW010000019.1"/>
</dbReference>
<comment type="caution">
    <text evidence="10">The sequence shown here is derived from an EMBL/GenBank/DDBJ whole genome shotgun (WGS) entry which is preliminary data.</text>
</comment>
<evidence type="ECO:0000313" key="10">
    <source>
        <dbReference type="EMBL" id="MCP9613010.1"/>
    </source>
</evidence>
<dbReference type="Proteomes" id="UP001205603">
    <property type="component" value="Unassembled WGS sequence"/>
</dbReference>
<evidence type="ECO:0000256" key="5">
    <source>
        <dbReference type="ARBA" id="ARBA00022692"/>
    </source>
</evidence>
<evidence type="ECO:0000256" key="4">
    <source>
        <dbReference type="ARBA" id="ARBA00022679"/>
    </source>
</evidence>
<evidence type="ECO:0000256" key="2">
    <source>
        <dbReference type="ARBA" id="ARBA00022475"/>
    </source>
</evidence>
<feature type="transmembrane region" description="Helical" evidence="8">
    <location>
        <begin position="6"/>
        <end position="22"/>
    </location>
</feature>
<evidence type="ECO:0000313" key="11">
    <source>
        <dbReference type="Proteomes" id="UP001205603"/>
    </source>
</evidence>
<evidence type="ECO:0000256" key="1">
    <source>
        <dbReference type="ARBA" id="ARBA00004651"/>
    </source>
</evidence>
<feature type="transmembrane region" description="Helical" evidence="8">
    <location>
        <begin position="411"/>
        <end position="430"/>
    </location>
</feature>
<feature type="transmembrane region" description="Helical" evidence="8">
    <location>
        <begin position="240"/>
        <end position="257"/>
    </location>
</feature>
<dbReference type="PANTHER" id="PTHR33908:SF11">
    <property type="entry name" value="MEMBRANE PROTEIN"/>
    <property type="match status" value="1"/>
</dbReference>
<dbReference type="GO" id="GO:0016757">
    <property type="term" value="F:glycosyltransferase activity"/>
    <property type="evidence" value="ECO:0007669"/>
    <property type="project" value="UniProtKB-KW"/>
</dbReference>
<reference evidence="10 11" key="1">
    <citation type="submission" date="2022-07" db="EMBL/GenBank/DDBJ databases">
        <title>Fecal culturing of patients with breast cancer.</title>
        <authorList>
            <person name="Teng N.M.Y."/>
            <person name="Kiu R."/>
            <person name="Evans R."/>
            <person name="Baker D.J."/>
            <person name="Zenner C."/>
            <person name="Robinson S.D."/>
            <person name="Hall L.J."/>
        </authorList>
    </citation>
    <scope>NUCLEOTIDE SEQUENCE [LARGE SCALE GENOMIC DNA]</scope>
    <source>
        <strain evidence="10 11">LH1063</strain>
    </source>
</reference>
<feature type="transmembrane region" description="Helical" evidence="8">
    <location>
        <begin position="29"/>
        <end position="56"/>
    </location>
</feature>
<dbReference type="EMBL" id="JANDHW010000019">
    <property type="protein sequence ID" value="MCP9613010.1"/>
    <property type="molecule type" value="Genomic_DNA"/>
</dbReference>
<feature type="transmembrane region" description="Helical" evidence="8">
    <location>
        <begin position="289"/>
        <end position="309"/>
    </location>
</feature>
<feature type="transmembrane region" description="Helical" evidence="8">
    <location>
        <begin position="149"/>
        <end position="166"/>
    </location>
</feature>
<protein>
    <submittedName>
        <fullName evidence="10">Glycosyltransferase family 39 protein</fullName>
        <ecNumber evidence="10">2.4.-.-</ecNumber>
    </submittedName>
</protein>
<dbReference type="InterPro" id="IPR050297">
    <property type="entry name" value="LipidA_mod_glycosyltrf_83"/>
</dbReference>
<name>A0ABT1MK54_9BACT</name>
<dbReference type="PANTHER" id="PTHR33908">
    <property type="entry name" value="MANNOSYLTRANSFERASE YKCB-RELATED"/>
    <property type="match status" value="1"/>
</dbReference>
<evidence type="ECO:0000256" key="8">
    <source>
        <dbReference type="SAM" id="Phobius"/>
    </source>
</evidence>
<feature type="transmembrane region" description="Helical" evidence="8">
    <location>
        <begin position="172"/>
        <end position="190"/>
    </location>
</feature>
<keyword evidence="5 8" id="KW-0812">Transmembrane</keyword>
<feature type="transmembrane region" description="Helical" evidence="8">
    <location>
        <begin position="202"/>
        <end position="228"/>
    </location>
</feature>
<gene>
    <name evidence="10" type="ORF">NMU02_13005</name>
</gene>
<keyword evidence="2" id="KW-1003">Cell membrane</keyword>
<keyword evidence="4 10" id="KW-0808">Transferase</keyword>
<feature type="transmembrane region" description="Helical" evidence="8">
    <location>
        <begin position="329"/>
        <end position="349"/>
    </location>
</feature>
<dbReference type="Pfam" id="PF13231">
    <property type="entry name" value="PMT_2"/>
    <property type="match status" value="1"/>
</dbReference>
<accession>A0ABT1MK54</accession>
<feature type="transmembrane region" description="Helical" evidence="8">
    <location>
        <begin position="361"/>
        <end position="380"/>
    </location>
</feature>
<evidence type="ECO:0000256" key="7">
    <source>
        <dbReference type="ARBA" id="ARBA00023136"/>
    </source>
</evidence>